<dbReference type="PANTHER" id="PTHR15197:SF0">
    <property type="entry name" value="COILIN"/>
    <property type="match status" value="1"/>
</dbReference>
<feature type="compositionally biased region" description="Basic and acidic residues" evidence="1">
    <location>
        <begin position="138"/>
        <end position="150"/>
    </location>
</feature>
<feature type="compositionally biased region" description="Gly residues" evidence="1">
    <location>
        <begin position="709"/>
        <end position="737"/>
    </location>
</feature>
<evidence type="ECO:0000313" key="4">
    <source>
        <dbReference type="EnsemblPlants" id="HORVU.MOREX.r3.1HG0078510.1"/>
    </source>
</evidence>
<evidence type="ECO:0000256" key="1">
    <source>
        <dbReference type="SAM" id="MobiDB-lite"/>
    </source>
</evidence>
<gene>
    <name evidence="4" type="primary">LOC123447518</name>
</gene>
<dbReference type="Proteomes" id="UP000011116">
    <property type="component" value="Chromosome 1H"/>
</dbReference>
<feature type="region of interest" description="Disordered" evidence="1">
    <location>
        <begin position="138"/>
        <end position="188"/>
    </location>
</feature>
<proteinExistence type="predicted"/>
<feature type="compositionally biased region" description="Polar residues" evidence="1">
    <location>
        <begin position="254"/>
        <end position="265"/>
    </location>
</feature>
<dbReference type="GO" id="GO:0030620">
    <property type="term" value="F:U2 snRNA binding"/>
    <property type="evidence" value="ECO:0000318"/>
    <property type="project" value="GO_Central"/>
</dbReference>
<feature type="domain" description="Coilin tudor" evidence="3">
    <location>
        <begin position="454"/>
        <end position="558"/>
    </location>
</feature>
<dbReference type="Gramene" id="HORVU.MOREX.r3.1HG0078510.1">
    <property type="protein sequence ID" value="HORVU.MOREX.r3.1HG0078510.1"/>
    <property type="gene ID" value="HORVU.MOREX.r3.1HG0078510"/>
</dbReference>
<feature type="domain" description="Coilin N-terminal" evidence="2">
    <location>
        <begin position="12"/>
        <end position="188"/>
    </location>
</feature>
<dbReference type="OrthoDB" id="74813at2759"/>
<reference evidence="5" key="1">
    <citation type="journal article" date="2012" name="Nature">
        <title>A physical, genetic and functional sequence assembly of the barley genome.</title>
        <authorList>
            <consortium name="The International Barley Genome Sequencing Consortium"/>
            <person name="Mayer K.F."/>
            <person name="Waugh R."/>
            <person name="Brown J.W."/>
            <person name="Schulman A."/>
            <person name="Langridge P."/>
            <person name="Platzer M."/>
            <person name="Fincher G.B."/>
            <person name="Muehlbauer G.J."/>
            <person name="Sato K."/>
            <person name="Close T.J."/>
            <person name="Wise R.P."/>
            <person name="Stein N."/>
        </authorList>
    </citation>
    <scope>NUCLEOTIDE SEQUENCE [LARGE SCALE GENOMIC DNA]</scope>
    <source>
        <strain evidence="5">cv. Morex</strain>
    </source>
</reference>
<dbReference type="AlphaFoldDB" id="A0A8I6X8P6"/>
<feature type="region of interest" description="Disordered" evidence="1">
    <location>
        <begin position="703"/>
        <end position="746"/>
    </location>
</feature>
<keyword evidence="5" id="KW-1185">Reference proteome</keyword>
<feature type="compositionally biased region" description="Basic and acidic residues" evidence="1">
    <location>
        <begin position="171"/>
        <end position="181"/>
    </location>
</feature>
<feature type="compositionally biased region" description="Polar residues" evidence="1">
    <location>
        <begin position="151"/>
        <end position="164"/>
    </location>
</feature>
<sequence>MATPPEPSPSPVRLRLVFDKTRLLRRAQRDLRRCWVLLRPELATVADLSAHVATRFRLHRSCPGGVVLTMDGFALPPFESTCIFRDKDIIRVKQKTCNRMVHHDDVHCIEDPEKVEMRPLPTDDKILAIEYQIDGGKHQEEEVHCDHQPEENVTSNHNLENGHTSSKRKRKDEDARIPESSRRKKLKKVKDIGCSKVDNICQDQGCHGSKESKPSIIGIEEKKAAIQTECTVDLDGKQKTARCNQTELSCETEMAGQTTQIPKTSRSARRKKIKRQLRKQEKEKLKENVDCQKSPTAADCPSSSNHDDLPCPSSNENGPHLPFSRHEAEEEESDTSEDIVPVVVRPGHIRFEPAGEPNTSSAKETQANVTWGGTMSKKKGQKWGMNNSNKKSANVENLGKIVGSNTEVNHLMVDRRDEENVFSGVTNQKVNEINHDLLAMEKSVAEEGKPTSGSLDFDTMYPLTRLPMEGDLIAYRLVTLSSSWCPEISSYRVGKVLLYDLISSRIILLPVPEHPIITEEMTCEDESDTMMVDTSPYKEDGSLEIEYSSLLDVRLVKGSEPVSADLSAHTRETGKEGKPPPVGEPVTLDENKGKVHSQNGTSVPASGKDPEAPPGMFIDENKGKVHSQNGTSVPDSGKDPEAPPEEKVHNDKAWEASSEVPNGKPDDEAEGNNGWGAWKQNASTSAWSYRAQRSSALGPTLALLRGKNGRGGGGRGGGGRGGGGRGGGGWGGGGRGGKPTNWKYGK</sequence>
<dbReference type="KEGG" id="hvg:123447518"/>
<evidence type="ECO:0000313" key="5">
    <source>
        <dbReference type="Proteomes" id="UP000011116"/>
    </source>
</evidence>
<dbReference type="GeneID" id="123447518"/>
<evidence type="ECO:0000259" key="2">
    <source>
        <dbReference type="Pfam" id="PF15862"/>
    </source>
</evidence>
<dbReference type="InterPro" id="IPR056398">
    <property type="entry name" value="Tudor_Coilin"/>
</dbReference>
<dbReference type="InterPro" id="IPR031722">
    <property type="entry name" value="Coilin_N"/>
</dbReference>
<dbReference type="InterPro" id="IPR024822">
    <property type="entry name" value="Coilin"/>
</dbReference>
<dbReference type="GO" id="GO:0015030">
    <property type="term" value="C:Cajal body"/>
    <property type="evidence" value="ECO:0000318"/>
    <property type="project" value="GO_Central"/>
</dbReference>
<dbReference type="RefSeq" id="XP_044980064.1">
    <property type="nucleotide sequence ID" value="XM_045124129.1"/>
</dbReference>
<organism evidence="4 5">
    <name type="scientific">Hordeum vulgare subsp. vulgare</name>
    <name type="common">Domesticated barley</name>
    <dbReference type="NCBI Taxonomy" id="112509"/>
    <lineage>
        <taxon>Eukaryota</taxon>
        <taxon>Viridiplantae</taxon>
        <taxon>Streptophyta</taxon>
        <taxon>Embryophyta</taxon>
        <taxon>Tracheophyta</taxon>
        <taxon>Spermatophyta</taxon>
        <taxon>Magnoliopsida</taxon>
        <taxon>Liliopsida</taxon>
        <taxon>Poales</taxon>
        <taxon>Poaceae</taxon>
        <taxon>BOP clade</taxon>
        <taxon>Pooideae</taxon>
        <taxon>Triticodae</taxon>
        <taxon>Triticeae</taxon>
        <taxon>Hordeinae</taxon>
        <taxon>Hordeum</taxon>
    </lineage>
</organism>
<dbReference type="EnsemblPlants" id="HORVU.MOREX.r3.1HG0078510.1">
    <property type="protein sequence ID" value="HORVU.MOREX.r3.1HG0078510.1"/>
    <property type="gene ID" value="HORVU.MOREX.r3.1HG0078510"/>
</dbReference>
<feature type="compositionally biased region" description="Basic and acidic residues" evidence="1">
    <location>
        <begin position="636"/>
        <end position="654"/>
    </location>
</feature>
<evidence type="ECO:0000259" key="3">
    <source>
        <dbReference type="Pfam" id="PF23086"/>
    </source>
</evidence>
<dbReference type="Gramene" id="HORVU.MOREX.r2.1HG0063890.1">
    <property type="protein sequence ID" value="HORVU.MOREX.r2.1HG0063890.1"/>
    <property type="gene ID" value="HORVU.MOREX.r2.1HG0063890"/>
</dbReference>
<feature type="compositionally biased region" description="Polar residues" evidence="1">
    <location>
        <begin position="680"/>
        <end position="690"/>
    </location>
</feature>
<dbReference type="Pfam" id="PF23086">
    <property type="entry name" value="Tudor_Coilin"/>
    <property type="match status" value="1"/>
</dbReference>
<reference evidence="4" key="2">
    <citation type="submission" date="2020-10" db="EMBL/GenBank/DDBJ databases">
        <authorList>
            <person name="Scholz U."/>
            <person name="Mascher M."/>
            <person name="Fiebig A."/>
        </authorList>
    </citation>
    <scope>NUCLEOTIDE SEQUENCE [LARGE SCALE GENOMIC DNA]</scope>
    <source>
        <strain evidence="4">cv. Morex</strain>
    </source>
</reference>
<dbReference type="GO" id="GO:0030619">
    <property type="term" value="F:U1 snRNA binding"/>
    <property type="evidence" value="ECO:0000318"/>
    <property type="project" value="GO_Central"/>
</dbReference>
<feature type="compositionally biased region" description="Basic and acidic residues" evidence="1">
    <location>
        <begin position="568"/>
        <end position="578"/>
    </location>
</feature>
<dbReference type="PANTHER" id="PTHR15197">
    <property type="entry name" value="COILIN P80"/>
    <property type="match status" value="1"/>
</dbReference>
<dbReference type="Pfam" id="PF15862">
    <property type="entry name" value="Coilin_N"/>
    <property type="match status" value="1"/>
</dbReference>
<feature type="compositionally biased region" description="Basic residues" evidence="1">
    <location>
        <begin position="266"/>
        <end position="277"/>
    </location>
</feature>
<feature type="region of interest" description="Disordered" evidence="1">
    <location>
        <begin position="254"/>
        <end position="338"/>
    </location>
</feature>
<reference evidence="4" key="3">
    <citation type="submission" date="2022-01" db="UniProtKB">
        <authorList>
            <consortium name="EnsemblPlants"/>
        </authorList>
    </citation>
    <scope>IDENTIFICATION</scope>
    <source>
        <strain evidence="4">subsp. vulgare</strain>
    </source>
</reference>
<evidence type="ECO:0008006" key="6">
    <source>
        <dbReference type="Google" id="ProtNLM"/>
    </source>
</evidence>
<feature type="region of interest" description="Disordered" evidence="1">
    <location>
        <begin position="564"/>
        <end position="690"/>
    </location>
</feature>
<accession>A0A8I6X8P6</accession>
<dbReference type="GO" id="GO:0000387">
    <property type="term" value="P:spliceosomal snRNP assembly"/>
    <property type="evidence" value="ECO:0000318"/>
    <property type="project" value="GO_Central"/>
</dbReference>
<protein>
    <recommendedName>
        <fullName evidence="6">Coilin</fullName>
    </recommendedName>
</protein>
<name>A0A8I6X8P6_HORVV</name>
<feature type="compositionally biased region" description="Basic and acidic residues" evidence="1">
    <location>
        <begin position="278"/>
        <end position="290"/>
    </location>
</feature>